<keyword evidence="3" id="KW-1185">Reference proteome</keyword>
<sequence>MQNQSSRSGRESATRGQQNPNFTSTKMETETNEDSIMSSSLPIRKQSLRITKSDSNIASKNPESTTTTTSTGIPASPVLGSTLRTSTPLLSFSNDHSQPILRVERDDTAADYAMDVDVDMQLKSSGDSSTLSPCYLPPFDINVDADADMDHSDPPWQTPGPEVALSSNLRHQGQSRSRQRSALPIPPGHRRYHSSPSHQPNTLGIYFEPESVESVDHHPRLYRDGTPPVNSDSDAIMAMNRGDDKHGDYSHWHNHDGTARSSTPTNPIPNCYYLPTLPTLPNDADELGLGTGTPSPRRKRVREEMIEREDKHMEEAEGRRNRIGELNRTHFL</sequence>
<comment type="caution">
    <text evidence="2">The sequence shown here is derived from an EMBL/GenBank/DDBJ whole genome shotgun (WGS) entry which is preliminary data.</text>
</comment>
<name>A0A8H5LL69_9AGAR</name>
<evidence type="ECO:0000256" key="1">
    <source>
        <dbReference type="SAM" id="MobiDB-lite"/>
    </source>
</evidence>
<reference evidence="2 3" key="1">
    <citation type="journal article" date="2020" name="ISME J.">
        <title>Uncovering the hidden diversity of litter-decomposition mechanisms in mushroom-forming fungi.</title>
        <authorList>
            <person name="Floudas D."/>
            <person name="Bentzer J."/>
            <person name="Ahren D."/>
            <person name="Johansson T."/>
            <person name="Persson P."/>
            <person name="Tunlid A."/>
        </authorList>
    </citation>
    <scope>NUCLEOTIDE SEQUENCE [LARGE SCALE GENOMIC DNA]</scope>
    <source>
        <strain evidence="2 3">CBS 291.85</strain>
    </source>
</reference>
<feature type="region of interest" description="Disordered" evidence="1">
    <location>
        <begin position="281"/>
        <end position="332"/>
    </location>
</feature>
<feature type="compositionally biased region" description="Polar residues" evidence="1">
    <location>
        <begin position="14"/>
        <end position="26"/>
    </location>
</feature>
<feature type="region of interest" description="Disordered" evidence="1">
    <location>
        <begin position="145"/>
        <end position="199"/>
    </location>
</feature>
<feature type="compositionally biased region" description="Basic and acidic residues" evidence="1">
    <location>
        <begin position="301"/>
        <end position="332"/>
    </location>
</feature>
<proteinExistence type="predicted"/>
<feature type="region of interest" description="Disordered" evidence="1">
    <location>
        <begin position="1"/>
        <end position="79"/>
    </location>
</feature>
<dbReference type="AlphaFoldDB" id="A0A8H5LL69"/>
<dbReference type="EMBL" id="JAACJM010000042">
    <property type="protein sequence ID" value="KAF5361193.1"/>
    <property type="molecule type" value="Genomic_DNA"/>
</dbReference>
<feature type="compositionally biased region" description="Polar residues" evidence="1">
    <location>
        <begin position="48"/>
        <end position="63"/>
    </location>
</feature>
<evidence type="ECO:0000313" key="2">
    <source>
        <dbReference type="EMBL" id="KAF5361193.1"/>
    </source>
</evidence>
<evidence type="ECO:0000313" key="3">
    <source>
        <dbReference type="Proteomes" id="UP000559256"/>
    </source>
</evidence>
<organism evidence="2 3">
    <name type="scientific">Tetrapyrgos nigripes</name>
    <dbReference type="NCBI Taxonomy" id="182062"/>
    <lineage>
        <taxon>Eukaryota</taxon>
        <taxon>Fungi</taxon>
        <taxon>Dikarya</taxon>
        <taxon>Basidiomycota</taxon>
        <taxon>Agaricomycotina</taxon>
        <taxon>Agaricomycetes</taxon>
        <taxon>Agaricomycetidae</taxon>
        <taxon>Agaricales</taxon>
        <taxon>Marasmiineae</taxon>
        <taxon>Marasmiaceae</taxon>
        <taxon>Tetrapyrgos</taxon>
    </lineage>
</organism>
<accession>A0A8H5LL69</accession>
<gene>
    <name evidence="2" type="ORF">D9758_009027</name>
</gene>
<protein>
    <submittedName>
        <fullName evidence="2">Uncharacterized protein</fullName>
    </submittedName>
</protein>
<dbReference type="Proteomes" id="UP000559256">
    <property type="component" value="Unassembled WGS sequence"/>
</dbReference>